<dbReference type="RefSeq" id="WP_245449541.1">
    <property type="nucleotide sequence ID" value="NZ_CAKNFM010000006.1"/>
</dbReference>
<proteinExistence type="predicted"/>
<keyword evidence="3" id="KW-1185">Reference proteome</keyword>
<name>A0A2V3UNL2_9HYPH</name>
<gene>
    <name evidence="2" type="ORF">C7450_103238</name>
</gene>
<sequence length="87" mass="9680">MLDDYLPMSTITGSLALFFIIWWTTLFAILPFWVRSQAEDQANHEIPAGTEPGAPQHPMLLRKILVTTAVSVVVFIVVSVIVNNVDL</sequence>
<evidence type="ECO:0000256" key="1">
    <source>
        <dbReference type="SAM" id="Phobius"/>
    </source>
</evidence>
<organism evidence="2 3">
    <name type="scientific">Chelatococcus asaccharovorans</name>
    <dbReference type="NCBI Taxonomy" id="28210"/>
    <lineage>
        <taxon>Bacteria</taxon>
        <taxon>Pseudomonadati</taxon>
        <taxon>Pseudomonadota</taxon>
        <taxon>Alphaproteobacteria</taxon>
        <taxon>Hyphomicrobiales</taxon>
        <taxon>Chelatococcaceae</taxon>
        <taxon>Chelatococcus</taxon>
    </lineage>
</organism>
<protein>
    <submittedName>
        <fullName evidence="2">Putative secreted protein</fullName>
    </submittedName>
</protein>
<accession>A0A2V3UNL2</accession>
<keyword evidence="1" id="KW-1133">Transmembrane helix</keyword>
<keyword evidence="1" id="KW-0472">Membrane</keyword>
<evidence type="ECO:0000313" key="3">
    <source>
        <dbReference type="Proteomes" id="UP000248021"/>
    </source>
</evidence>
<feature type="transmembrane region" description="Helical" evidence="1">
    <location>
        <begin position="64"/>
        <end position="82"/>
    </location>
</feature>
<dbReference type="Proteomes" id="UP000248021">
    <property type="component" value="Unassembled WGS sequence"/>
</dbReference>
<dbReference type="EMBL" id="QJJK01000003">
    <property type="protein sequence ID" value="PXW61720.1"/>
    <property type="molecule type" value="Genomic_DNA"/>
</dbReference>
<evidence type="ECO:0000313" key="2">
    <source>
        <dbReference type="EMBL" id="PXW61720.1"/>
    </source>
</evidence>
<keyword evidence="1" id="KW-0812">Transmembrane</keyword>
<dbReference type="Pfam" id="PF07330">
    <property type="entry name" value="DUF1467"/>
    <property type="match status" value="1"/>
</dbReference>
<feature type="transmembrane region" description="Helical" evidence="1">
    <location>
        <begin position="12"/>
        <end position="34"/>
    </location>
</feature>
<comment type="caution">
    <text evidence="2">The sequence shown here is derived from an EMBL/GenBank/DDBJ whole genome shotgun (WGS) entry which is preliminary data.</text>
</comment>
<dbReference type="AlphaFoldDB" id="A0A2V3UNL2"/>
<dbReference type="InterPro" id="IPR009935">
    <property type="entry name" value="DUF1467"/>
</dbReference>
<reference evidence="2 3" key="1">
    <citation type="submission" date="2018-05" db="EMBL/GenBank/DDBJ databases">
        <title>Genomic Encyclopedia of Type Strains, Phase IV (KMG-IV): sequencing the most valuable type-strain genomes for metagenomic binning, comparative biology and taxonomic classification.</title>
        <authorList>
            <person name="Goeker M."/>
        </authorList>
    </citation>
    <scope>NUCLEOTIDE SEQUENCE [LARGE SCALE GENOMIC DNA]</scope>
    <source>
        <strain evidence="2 3">DSM 6462</strain>
    </source>
</reference>